<dbReference type="eggNOG" id="ENOG502ZBTF">
    <property type="taxonomic scope" value="Bacteria"/>
</dbReference>
<proteinExistence type="predicted"/>
<dbReference type="AlphaFoldDB" id="F4KSW7"/>
<organism evidence="1 2">
    <name type="scientific">Haliscomenobacter hydrossis (strain ATCC 27775 / DSM 1100 / LMG 10767 / O)</name>
    <dbReference type="NCBI Taxonomy" id="760192"/>
    <lineage>
        <taxon>Bacteria</taxon>
        <taxon>Pseudomonadati</taxon>
        <taxon>Bacteroidota</taxon>
        <taxon>Saprospiria</taxon>
        <taxon>Saprospirales</taxon>
        <taxon>Haliscomenobacteraceae</taxon>
        <taxon>Haliscomenobacter</taxon>
    </lineage>
</organism>
<protein>
    <submittedName>
        <fullName evidence="1">TwiN-arginine translocation pathway signal</fullName>
    </submittedName>
</protein>
<reference evidence="1 2" key="1">
    <citation type="journal article" date="2011" name="Stand. Genomic Sci.">
        <title>Complete genome sequence of Haliscomenobacter hydrossis type strain (O).</title>
        <authorList>
            <consortium name="US DOE Joint Genome Institute (JGI-PGF)"/>
            <person name="Daligault H."/>
            <person name="Lapidus A."/>
            <person name="Zeytun A."/>
            <person name="Nolan M."/>
            <person name="Lucas S."/>
            <person name="Del Rio T.G."/>
            <person name="Tice H."/>
            <person name="Cheng J.F."/>
            <person name="Tapia R."/>
            <person name="Han C."/>
            <person name="Goodwin L."/>
            <person name="Pitluck S."/>
            <person name="Liolios K."/>
            <person name="Pagani I."/>
            <person name="Ivanova N."/>
            <person name="Huntemann M."/>
            <person name="Mavromatis K."/>
            <person name="Mikhailova N."/>
            <person name="Pati A."/>
            <person name="Chen A."/>
            <person name="Palaniappan K."/>
            <person name="Land M."/>
            <person name="Hauser L."/>
            <person name="Brambilla E.M."/>
            <person name="Rohde M."/>
            <person name="Verbarg S."/>
            <person name="Goker M."/>
            <person name="Bristow J."/>
            <person name="Eisen J.A."/>
            <person name="Markowitz V."/>
            <person name="Hugenholtz P."/>
            <person name="Kyrpides N.C."/>
            <person name="Klenk H.P."/>
            <person name="Woyke T."/>
        </authorList>
    </citation>
    <scope>NUCLEOTIDE SEQUENCE [LARGE SCALE GENOMIC DNA]</scope>
    <source>
        <strain evidence="2">ATCC 27775 / DSM 1100 / LMG 10767 / O</strain>
    </source>
</reference>
<evidence type="ECO:0000313" key="2">
    <source>
        <dbReference type="Proteomes" id="UP000008461"/>
    </source>
</evidence>
<dbReference type="KEGG" id="hhy:Halhy_1176"/>
<dbReference type="RefSeq" id="WP_013763629.1">
    <property type="nucleotide sequence ID" value="NC_015510.1"/>
</dbReference>
<evidence type="ECO:0000313" key="1">
    <source>
        <dbReference type="EMBL" id="AEE49074.1"/>
    </source>
</evidence>
<dbReference type="HOGENOM" id="CLU_089930_0_0_10"/>
<dbReference type="OrthoDB" id="6385145at2"/>
<gene>
    <name evidence="1" type="ordered locus">Halhy_1176</name>
</gene>
<accession>F4KSW7</accession>
<dbReference type="InterPro" id="IPR027056">
    <property type="entry name" value="Gluconate_2DH_su3"/>
</dbReference>
<reference key="2">
    <citation type="submission" date="2011-04" db="EMBL/GenBank/DDBJ databases">
        <title>Complete sequence of chromosome of Haliscomenobacter hydrossis DSM 1100.</title>
        <authorList>
            <consortium name="US DOE Joint Genome Institute (JGI-PGF)"/>
            <person name="Lucas S."/>
            <person name="Han J."/>
            <person name="Lapidus A."/>
            <person name="Bruce D."/>
            <person name="Goodwin L."/>
            <person name="Pitluck S."/>
            <person name="Peters L."/>
            <person name="Kyrpides N."/>
            <person name="Mavromatis K."/>
            <person name="Ivanova N."/>
            <person name="Ovchinnikova G."/>
            <person name="Pagani I."/>
            <person name="Daligault H."/>
            <person name="Detter J.C."/>
            <person name="Han C."/>
            <person name="Land M."/>
            <person name="Hauser L."/>
            <person name="Markowitz V."/>
            <person name="Cheng J.-F."/>
            <person name="Hugenholtz P."/>
            <person name="Woyke T."/>
            <person name="Wu D."/>
            <person name="Verbarg S."/>
            <person name="Frueling A."/>
            <person name="Brambilla E."/>
            <person name="Klenk H.-P."/>
            <person name="Eisen J.A."/>
        </authorList>
    </citation>
    <scope>NUCLEOTIDE SEQUENCE</scope>
    <source>
        <strain>DSM 1100</strain>
    </source>
</reference>
<sequence length="183" mass="20269">MQRREAVRLVTAVFGVSLAVPETVFARLAEPMDVGIKPKLMTGKQRKTLAAISECIIPKTDTPGAIEAGVPRWFEILLQDCYTAENQKVVLDGLTNLDVECKTKYGGVFAKLKTAQQIEILTAMEKAERDSKTRNGFIRATKDLVKTCYANSEVGATTAFEYLPAPGRWSGEELYKMGDKIYL</sequence>
<dbReference type="Pfam" id="PF13618">
    <property type="entry name" value="Gluconate_2-dh3"/>
    <property type="match status" value="1"/>
</dbReference>
<dbReference type="Proteomes" id="UP000008461">
    <property type="component" value="Chromosome"/>
</dbReference>
<dbReference type="EMBL" id="CP002691">
    <property type="protein sequence ID" value="AEE49074.1"/>
    <property type="molecule type" value="Genomic_DNA"/>
</dbReference>
<name>F4KSW7_HALH1</name>
<keyword evidence="2" id="KW-1185">Reference proteome</keyword>
<dbReference type="STRING" id="760192.Halhy_1176"/>